<reference evidence="2 3" key="2">
    <citation type="submission" date="2012-06" db="EMBL/GenBank/DDBJ databases">
        <authorList>
            <person name="Fiebig A."/>
        </authorList>
    </citation>
    <scope>NUCLEOTIDE SEQUENCE [LARGE SCALE GENOMIC DNA]</scope>
    <source>
        <strain evidence="2 3">DFL-43</strain>
    </source>
</reference>
<accession>A9D341</accession>
<keyword evidence="1" id="KW-0472">Membrane</keyword>
<dbReference type="RefSeq" id="WP_007198774.1">
    <property type="nucleotide sequence ID" value="NZ_CM002917.1"/>
</dbReference>
<protein>
    <recommendedName>
        <fullName evidence="4">Fimbrial protein</fullName>
    </recommendedName>
</protein>
<gene>
    <name evidence="2" type="ORF">HPDFL43_15087</name>
</gene>
<keyword evidence="1" id="KW-0812">Transmembrane</keyword>
<proteinExistence type="predicted"/>
<organism evidence="2 3">
    <name type="scientific">Hoeflea phototrophica (strain DSM 17068 / NCIMB 14078 / DFL-43)</name>
    <dbReference type="NCBI Taxonomy" id="411684"/>
    <lineage>
        <taxon>Bacteria</taxon>
        <taxon>Pseudomonadati</taxon>
        <taxon>Pseudomonadota</taxon>
        <taxon>Alphaproteobacteria</taxon>
        <taxon>Hyphomicrobiales</taxon>
        <taxon>Rhizobiaceae</taxon>
        <taxon>Hoeflea</taxon>
    </lineage>
</organism>
<dbReference type="Proteomes" id="UP000004291">
    <property type="component" value="Chromosome"/>
</dbReference>
<dbReference type="STRING" id="411684.HPDFL43_15087"/>
<dbReference type="eggNOG" id="ENOG5033G7Y">
    <property type="taxonomic scope" value="Bacteria"/>
</dbReference>
<dbReference type="AlphaFoldDB" id="A9D341"/>
<evidence type="ECO:0000256" key="1">
    <source>
        <dbReference type="SAM" id="Phobius"/>
    </source>
</evidence>
<evidence type="ECO:0000313" key="2">
    <source>
        <dbReference type="EMBL" id="EDQ34333.1"/>
    </source>
</evidence>
<sequence>MSQVNQDDLEEKPLDPDMEKVRRKMVRLLAVSIGIMFIGLMAVLGAIVYKFTQEDASGSGSQIAAGSTMALPGDDVNEAVATLPQGFAVQSVALDGVRIGFFGRAADGSQRLIIHDVSLGRIVSDVVVISR</sequence>
<keyword evidence="1" id="KW-1133">Transmembrane helix</keyword>
<dbReference type="HOGENOM" id="CLU_145237_0_0_5"/>
<name>A9D341_HOEPD</name>
<evidence type="ECO:0000313" key="3">
    <source>
        <dbReference type="Proteomes" id="UP000004291"/>
    </source>
</evidence>
<keyword evidence="3" id="KW-1185">Reference proteome</keyword>
<feature type="transmembrane region" description="Helical" evidence="1">
    <location>
        <begin position="28"/>
        <end position="49"/>
    </location>
</feature>
<dbReference type="OrthoDB" id="7869382at2"/>
<reference evidence="2 3" key="1">
    <citation type="submission" date="2007-10" db="EMBL/GenBank/DDBJ databases">
        <authorList>
            <person name="Wagner-Dobler I."/>
            <person name="Ferriera S."/>
            <person name="Johnson J."/>
            <person name="Kravitz S."/>
            <person name="Beeson K."/>
            <person name="Sutton G."/>
            <person name="Rogers Y.-H."/>
            <person name="Friedman R."/>
            <person name="Frazier M."/>
            <person name="Venter J.C."/>
        </authorList>
    </citation>
    <scope>NUCLEOTIDE SEQUENCE [LARGE SCALE GENOMIC DNA]</scope>
    <source>
        <strain evidence="2 3">DFL-43</strain>
    </source>
</reference>
<comment type="caution">
    <text evidence="2">The sequence shown here is derived from an EMBL/GenBank/DDBJ whole genome shotgun (WGS) entry which is preliminary data.</text>
</comment>
<evidence type="ECO:0008006" key="4">
    <source>
        <dbReference type="Google" id="ProtNLM"/>
    </source>
</evidence>
<dbReference type="EMBL" id="ABIA03000004">
    <property type="protein sequence ID" value="EDQ34333.1"/>
    <property type="molecule type" value="Genomic_DNA"/>
</dbReference>